<reference evidence="2" key="1">
    <citation type="submission" date="2023-07" db="EMBL/GenBank/DDBJ databases">
        <title>A chromosome-level genome assembly of Lolium multiflorum.</title>
        <authorList>
            <person name="Chen Y."/>
            <person name="Copetti D."/>
            <person name="Kolliker R."/>
            <person name="Studer B."/>
        </authorList>
    </citation>
    <scope>NUCLEOTIDE SEQUENCE</scope>
    <source>
        <strain evidence="2">02402/16</strain>
        <tissue evidence="2">Leaf</tissue>
    </source>
</reference>
<gene>
    <name evidence="2" type="ORF">QYE76_026928</name>
</gene>
<dbReference type="Proteomes" id="UP001231189">
    <property type="component" value="Unassembled WGS sequence"/>
</dbReference>
<keyword evidence="1" id="KW-0175">Coiled coil</keyword>
<evidence type="ECO:0000313" key="2">
    <source>
        <dbReference type="EMBL" id="KAK1621411.1"/>
    </source>
</evidence>
<protein>
    <submittedName>
        <fullName evidence="2">Uncharacterized protein</fullName>
    </submittedName>
</protein>
<feature type="coiled-coil region" evidence="1">
    <location>
        <begin position="188"/>
        <end position="273"/>
    </location>
</feature>
<comment type="caution">
    <text evidence="2">The sequence shown here is derived from an EMBL/GenBank/DDBJ whole genome shotgun (WGS) entry which is preliminary data.</text>
</comment>
<dbReference type="AlphaFoldDB" id="A0AAD8VXD4"/>
<organism evidence="2 3">
    <name type="scientific">Lolium multiflorum</name>
    <name type="common">Italian ryegrass</name>
    <name type="synonym">Lolium perenne subsp. multiflorum</name>
    <dbReference type="NCBI Taxonomy" id="4521"/>
    <lineage>
        <taxon>Eukaryota</taxon>
        <taxon>Viridiplantae</taxon>
        <taxon>Streptophyta</taxon>
        <taxon>Embryophyta</taxon>
        <taxon>Tracheophyta</taxon>
        <taxon>Spermatophyta</taxon>
        <taxon>Magnoliopsida</taxon>
        <taxon>Liliopsida</taxon>
        <taxon>Poales</taxon>
        <taxon>Poaceae</taxon>
        <taxon>BOP clade</taxon>
        <taxon>Pooideae</taxon>
        <taxon>Poodae</taxon>
        <taxon>Poeae</taxon>
        <taxon>Poeae Chloroplast Group 2 (Poeae type)</taxon>
        <taxon>Loliodinae</taxon>
        <taxon>Loliinae</taxon>
        <taxon>Lolium</taxon>
    </lineage>
</organism>
<keyword evidence="3" id="KW-1185">Reference proteome</keyword>
<sequence length="305" mass="33624">MMMDPFKFLPPAPVVLFCKNSPPFKKVVMQSQPIPKNRLPRVKTLQGQLPPSLSQGENSSFYSMSVSINPALADLTEDNTSRRRVQPTRLKLGHLQDTPRKTARCATIGQEKTKETSSGDVEEVLMPSTTLEVTTSKGDIDQVATLAKPQADATADCFVIGCSHGHRRGPVCSGSSRIDLRHTQLPLKADIADKCQRLNEKKAALDAKTDTSVSTAELEILRKELKDLKEKVRVTKELICDKEASIARSQREAEGLKAELKTDLAEIRALNKQLVTGKDDDDKAEIVEVDHVRAGALRALETFLQ</sequence>
<proteinExistence type="predicted"/>
<name>A0AAD8VXD4_LOLMU</name>
<accession>A0AAD8VXD4</accession>
<dbReference type="EMBL" id="JAUUTY010000006">
    <property type="protein sequence ID" value="KAK1621411.1"/>
    <property type="molecule type" value="Genomic_DNA"/>
</dbReference>
<evidence type="ECO:0000313" key="3">
    <source>
        <dbReference type="Proteomes" id="UP001231189"/>
    </source>
</evidence>
<evidence type="ECO:0000256" key="1">
    <source>
        <dbReference type="SAM" id="Coils"/>
    </source>
</evidence>